<evidence type="ECO:0000256" key="1">
    <source>
        <dbReference type="ARBA" id="ARBA00023015"/>
    </source>
</evidence>
<evidence type="ECO:0000259" key="5">
    <source>
        <dbReference type="PROSITE" id="PS01124"/>
    </source>
</evidence>
<evidence type="ECO:0000256" key="2">
    <source>
        <dbReference type="ARBA" id="ARBA00023125"/>
    </source>
</evidence>
<dbReference type="SUPFAM" id="SSF46689">
    <property type="entry name" value="Homeodomain-like"/>
    <property type="match status" value="2"/>
</dbReference>
<feature type="domain" description="HTH araC/xylS-type" evidence="5">
    <location>
        <begin position="168"/>
        <end position="266"/>
    </location>
</feature>
<sequence>MHKVMLVDLSPHSIANQTHSLDWRRLGYSLGGFAKSLGDAVSLFSRERFSLVVIHIRDAHAEGIRLCEFIRDKCKRMPLMLVGGRMDFHSAREAMHYGVNDYLPAPFTLEEMKDSLRNMREMIGDESDTAAASSRGDILYQAGAGDETGGETAENAADARLRDVHVIDRVKAYVEESLDQAITLKEISTSMHFNCSYLGQKFKYHENMTFNEYLLQQRMEKAKFLLEHTGLRIYEIANKVGYIEIDWFYKKFKSYTGVSANAYRKMHSITA</sequence>
<dbReference type="Gene3D" id="3.40.50.2300">
    <property type="match status" value="1"/>
</dbReference>
<dbReference type="Pfam" id="PF00072">
    <property type="entry name" value="Response_reg"/>
    <property type="match status" value="1"/>
</dbReference>
<evidence type="ECO:0000313" key="7">
    <source>
        <dbReference type="EMBL" id="OBR66231.1"/>
    </source>
</evidence>
<dbReference type="GO" id="GO:0043565">
    <property type="term" value="F:sequence-specific DNA binding"/>
    <property type="evidence" value="ECO:0007669"/>
    <property type="project" value="InterPro"/>
</dbReference>
<dbReference type="InterPro" id="IPR018062">
    <property type="entry name" value="HTH_AraC-typ_CS"/>
</dbReference>
<dbReference type="InterPro" id="IPR009057">
    <property type="entry name" value="Homeodomain-like_sf"/>
</dbReference>
<dbReference type="PROSITE" id="PS50110">
    <property type="entry name" value="RESPONSE_REGULATORY"/>
    <property type="match status" value="1"/>
</dbReference>
<dbReference type="PANTHER" id="PTHR43280">
    <property type="entry name" value="ARAC-FAMILY TRANSCRIPTIONAL REGULATOR"/>
    <property type="match status" value="1"/>
</dbReference>
<dbReference type="PANTHER" id="PTHR43280:SF28">
    <property type="entry name" value="HTH-TYPE TRANSCRIPTIONAL ACTIVATOR RHAS"/>
    <property type="match status" value="1"/>
</dbReference>
<name>A0A1A5YKT9_9BACL</name>
<dbReference type="STRING" id="1844972.A7K91_20750"/>
<comment type="caution">
    <text evidence="4">Lacks conserved residue(s) required for the propagation of feature annotation.</text>
</comment>
<dbReference type="Proteomes" id="UP000092024">
    <property type="component" value="Unassembled WGS sequence"/>
</dbReference>
<feature type="domain" description="Response regulatory" evidence="6">
    <location>
        <begin position="3"/>
        <end position="120"/>
    </location>
</feature>
<comment type="caution">
    <text evidence="7">The sequence shown here is derived from an EMBL/GenBank/DDBJ whole genome shotgun (WGS) entry which is preliminary data.</text>
</comment>
<protein>
    <recommendedName>
        <fullName evidence="9">DNA-binding response regulator</fullName>
    </recommendedName>
</protein>
<dbReference type="SUPFAM" id="SSF52172">
    <property type="entry name" value="CheY-like"/>
    <property type="match status" value="1"/>
</dbReference>
<dbReference type="AlphaFoldDB" id="A0A1A5YKT9"/>
<proteinExistence type="predicted"/>
<dbReference type="Gene3D" id="1.10.10.60">
    <property type="entry name" value="Homeodomain-like"/>
    <property type="match status" value="2"/>
</dbReference>
<gene>
    <name evidence="7" type="ORF">A7K91_20750</name>
</gene>
<dbReference type="InterPro" id="IPR001789">
    <property type="entry name" value="Sig_transdc_resp-reg_receiver"/>
</dbReference>
<keyword evidence="8" id="KW-1185">Reference proteome</keyword>
<evidence type="ECO:0000313" key="8">
    <source>
        <dbReference type="Proteomes" id="UP000092024"/>
    </source>
</evidence>
<keyword evidence="1" id="KW-0805">Transcription regulation</keyword>
<accession>A0A1A5YKT9</accession>
<dbReference type="InterPro" id="IPR018060">
    <property type="entry name" value="HTH_AraC"/>
</dbReference>
<dbReference type="InterPro" id="IPR011006">
    <property type="entry name" value="CheY-like_superfamily"/>
</dbReference>
<dbReference type="SMART" id="SM00342">
    <property type="entry name" value="HTH_ARAC"/>
    <property type="match status" value="1"/>
</dbReference>
<evidence type="ECO:0000256" key="4">
    <source>
        <dbReference type="PROSITE-ProRule" id="PRU00169"/>
    </source>
</evidence>
<keyword evidence="3" id="KW-0804">Transcription</keyword>
<dbReference type="EMBL" id="LYPA01000050">
    <property type="protein sequence ID" value="OBR66231.1"/>
    <property type="molecule type" value="Genomic_DNA"/>
</dbReference>
<dbReference type="GO" id="GO:0003700">
    <property type="term" value="F:DNA-binding transcription factor activity"/>
    <property type="evidence" value="ECO:0007669"/>
    <property type="project" value="InterPro"/>
</dbReference>
<dbReference type="PROSITE" id="PS01124">
    <property type="entry name" value="HTH_ARAC_FAMILY_2"/>
    <property type="match status" value="1"/>
</dbReference>
<reference evidence="7 8" key="1">
    <citation type="submission" date="2016-05" db="EMBL/GenBank/DDBJ databases">
        <title>Paenibacillus oryzae. sp. nov., isolated from the rice root.</title>
        <authorList>
            <person name="Zhang J."/>
            <person name="Zhang X."/>
        </authorList>
    </citation>
    <scope>NUCLEOTIDE SEQUENCE [LARGE SCALE GENOMIC DNA]</scope>
    <source>
        <strain evidence="7 8">1DrF-4</strain>
    </source>
</reference>
<organism evidence="7 8">
    <name type="scientific">Paenibacillus oryzae</name>
    <dbReference type="NCBI Taxonomy" id="1844972"/>
    <lineage>
        <taxon>Bacteria</taxon>
        <taxon>Bacillati</taxon>
        <taxon>Bacillota</taxon>
        <taxon>Bacilli</taxon>
        <taxon>Bacillales</taxon>
        <taxon>Paenibacillaceae</taxon>
        <taxon>Paenibacillus</taxon>
    </lineage>
</organism>
<evidence type="ECO:0008006" key="9">
    <source>
        <dbReference type="Google" id="ProtNLM"/>
    </source>
</evidence>
<dbReference type="PROSITE" id="PS00041">
    <property type="entry name" value="HTH_ARAC_FAMILY_1"/>
    <property type="match status" value="1"/>
</dbReference>
<evidence type="ECO:0000256" key="3">
    <source>
        <dbReference type="ARBA" id="ARBA00023163"/>
    </source>
</evidence>
<dbReference type="GO" id="GO:0000160">
    <property type="term" value="P:phosphorelay signal transduction system"/>
    <property type="evidence" value="ECO:0007669"/>
    <property type="project" value="InterPro"/>
</dbReference>
<evidence type="ECO:0000259" key="6">
    <source>
        <dbReference type="PROSITE" id="PS50110"/>
    </source>
</evidence>
<dbReference type="SMART" id="SM00448">
    <property type="entry name" value="REC"/>
    <property type="match status" value="1"/>
</dbReference>
<dbReference type="Pfam" id="PF12833">
    <property type="entry name" value="HTH_18"/>
    <property type="match status" value="1"/>
</dbReference>
<keyword evidence="2" id="KW-0238">DNA-binding</keyword>